<dbReference type="InterPro" id="IPR052337">
    <property type="entry name" value="SAT4-like"/>
</dbReference>
<evidence type="ECO:0000313" key="9">
    <source>
        <dbReference type="Proteomes" id="UP000254937"/>
    </source>
</evidence>
<feature type="transmembrane region" description="Helical" evidence="6">
    <location>
        <begin position="115"/>
        <end position="135"/>
    </location>
</feature>
<evidence type="ECO:0000313" key="8">
    <source>
        <dbReference type="EMBL" id="RDK43408.1"/>
    </source>
</evidence>
<sequence length="364" mass="40437">MNWTVIPRDDSLPSMTITVRIIVLVLAIPTTFVCGLRLYLRKFVLNSWGLDDWMVMIALVSLPKCSSSGRRITEPQQVMVNGFSTLAFTITYYGLGKKTKDVPDADLLVWWKRLSYLLVAASVKTSLTVFIMRLFPTHSISIAGKSILGFLAVFTLAGTLALAFQCRPVRAGFDKTIPDAKCYSVNTSFAILMAQGVIMFVMDLAILALPLRRVWQLQMPRGRRVLVLGLFCLGFTACIAALFDEDIQLAYRYSPIKDTAATSLIWMELEFNLGLISGSLSSLRKLFQIRSPFKSRRTSSFTGSRSTNVELGSYKGWGGGISKQTEINRAFEILDSSQEHIAPIYGQGELCTTTNAFSNGKLSR</sequence>
<dbReference type="AlphaFoldDB" id="A0A370PMJ2"/>
<evidence type="ECO:0000256" key="5">
    <source>
        <dbReference type="ARBA" id="ARBA00038359"/>
    </source>
</evidence>
<feature type="transmembrane region" description="Helical" evidence="6">
    <location>
        <begin position="17"/>
        <end position="40"/>
    </location>
</feature>
<comment type="subcellular location">
    <subcellularLocation>
        <location evidence="1">Membrane</location>
        <topology evidence="1">Multi-pass membrane protein</topology>
    </subcellularLocation>
</comment>
<feature type="transmembrane region" description="Helical" evidence="6">
    <location>
        <begin position="223"/>
        <end position="243"/>
    </location>
</feature>
<gene>
    <name evidence="8" type="ORF">M752DRAFT_326238</name>
</gene>
<comment type="similarity">
    <text evidence="5">Belongs to the SAT4 family.</text>
</comment>
<evidence type="ECO:0000256" key="2">
    <source>
        <dbReference type="ARBA" id="ARBA00022692"/>
    </source>
</evidence>
<keyword evidence="2 6" id="KW-0812">Transmembrane</keyword>
<reference evidence="8 9" key="1">
    <citation type="submission" date="2018-07" db="EMBL/GenBank/DDBJ databases">
        <title>Section-level genome sequencing of Aspergillus section Nigri to investigate inter- and intra-species variation.</title>
        <authorList>
            <consortium name="DOE Joint Genome Institute"/>
            <person name="Vesth T.C."/>
            <person name="Nybo J.L."/>
            <person name="Theobald S."/>
            <person name="Frisvad J.C."/>
            <person name="Larsen T.O."/>
            <person name="Nielsen K.F."/>
            <person name="Hoof J.B."/>
            <person name="Brandl J."/>
            <person name="Salamov A."/>
            <person name="Riley R."/>
            <person name="Gladden J.M."/>
            <person name="Phatale P."/>
            <person name="Nielsen M.T."/>
            <person name="Lyhne E.K."/>
            <person name="Kogle M.E."/>
            <person name="Strasser K."/>
            <person name="McDonnell E."/>
            <person name="Barry K."/>
            <person name="Clum A."/>
            <person name="Chen C."/>
            <person name="Nolan M."/>
            <person name="Sandor L."/>
            <person name="Kuo A."/>
            <person name="Lipzen A."/>
            <person name="Hainaut M."/>
            <person name="Drula E."/>
            <person name="Tsang A."/>
            <person name="Magnuson J.K."/>
            <person name="Henrissat B."/>
            <person name="Wiebenga A."/>
            <person name="Simmons B.A."/>
            <person name="Makela M.R."/>
            <person name="De vries R.P."/>
            <person name="Grigoriev I.V."/>
            <person name="Mortensen U.H."/>
            <person name="Baker S.E."/>
            <person name="Andersen M.R."/>
        </authorList>
    </citation>
    <scope>NUCLEOTIDE SEQUENCE [LARGE SCALE GENOMIC DNA]</scope>
    <source>
        <strain evidence="8 9">ATCC 13157</strain>
    </source>
</reference>
<evidence type="ECO:0000259" key="7">
    <source>
        <dbReference type="Pfam" id="PF20684"/>
    </source>
</evidence>
<dbReference type="EMBL" id="KZ851851">
    <property type="protein sequence ID" value="RDK43408.1"/>
    <property type="molecule type" value="Genomic_DNA"/>
</dbReference>
<feature type="transmembrane region" description="Helical" evidence="6">
    <location>
        <begin position="78"/>
        <end position="95"/>
    </location>
</feature>
<feature type="transmembrane region" description="Helical" evidence="6">
    <location>
        <begin position="147"/>
        <end position="165"/>
    </location>
</feature>
<keyword evidence="3 6" id="KW-1133">Transmembrane helix</keyword>
<accession>A0A370PMJ2</accession>
<proteinExistence type="inferred from homology"/>
<feature type="transmembrane region" description="Helical" evidence="6">
    <location>
        <begin position="185"/>
        <end position="211"/>
    </location>
</feature>
<organism evidence="8 9">
    <name type="scientific">Aspergillus phoenicis ATCC 13157</name>
    <dbReference type="NCBI Taxonomy" id="1353007"/>
    <lineage>
        <taxon>Eukaryota</taxon>
        <taxon>Fungi</taxon>
        <taxon>Dikarya</taxon>
        <taxon>Ascomycota</taxon>
        <taxon>Pezizomycotina</taxon>
        <taxon>Eurotiomycetes</taxon>
        <taxon>Eurotiomycetidae</taxon>
        <taxon>Eurotiales</taxon>
        <taxon>Aspergillaceae</taxon>
        <taxon>Aspergillus</taxon>
    </lineage>
</organism>
<evidence type="ECO:0000256" key="4">
    <source>
        <dbReference type="ARBA" id="ARBA00023136"/>
    </source>
</evidence>
<evidence type="ECO:0000256" key="6">
    <source>
        <dbReference type="SAM" id="Phobius"/>
    </source>
</evidence>
<dbReference type="Pfam" id="PF20684">
    <property type="entry name" value="Fung_rhodopsin"/>
    <property type="match status" value="1"/>
</dbReference>
<keyword evidence="4 6" id="KW-0472">Membrane</keyword>
<dbReference type="Proteomes" id="UP000254937">
    <property type="component" value="Unassembled WGS sequence"/>
</dbReference>
<evidence type="ECO:0000256" key="1">
    <source>
        <dbReference type="ARBA" id="ARBA00004141"/>
    </source>
</evidence>
<name>A0A370PMJ2_ASPPH</name>
<keyword evidence="9" id="KW-1185">Reference proteome</keyword>
<dbReference type="InterPro" id="IPR049326">
    <property type="entry name" value="Rhodopsin_dom_fungi"/>
</dbReference>
<protein>
    <recommendedName>
        <fullName evidence="7">Rhodopsin domain-containing protein</fullName>
    </recommendedName>
</protein>
<dbReference type="PANTHER" id="PTHR33048:SF47">
    <property type="entry name" value="INTEGRAL MEMBRANE PROTEIN-RELATED"/>
    <property type="match status" value="1"/>
</dbReference>
<dbReference type="PANTHER" id="PTHR33048">
    <property type="entry name" value="PTH11-LIKE INTEGRAL MEMBRANE PROTEIN (AFU_ORTHOLOGUE AFUA_5G11245)"/>
    <property type="match status" value="1"/>
</dbReference>
<feature type="domain" description="Rhodopsin" evidence="7">
    <location>
        <begin position="36"/>
        <end position="288"/>
    </location>
</feature>
<dbReference type="GO" id="GO:0016020">
    <property type="term" value="C:membrane"/>
    <property type="evidence" value="ECO:0007669"/>
    <property type="project" value="UniProtKB-SubCell"/>
</dbReference>
<evidence type="ECO:0000256" key="3">
    <source>
        <dbReference type="ARBA" id="ARBA00022989"/>
    </source>
</evidence>